<name>A0A812PLP6_9DINO</name>
<evidence type="ECO:0000313" key="2">
    <source>
        <dbReference type="Proteomes" id="UP000601435"/>
    </source>
</evidence>
<proteinExistence type="predicted"/>
<gene>
    <name evidence="1" type="ORF">SNEC2469_LOCUS9302</name>
</gene>
<comment type="caution">
    <text evidence="1">The sequence shown here is derived from an EMBL/GenBank/DDBJ whole genome shotgun (WGS) entry which is preliminary data.</text>
</comment>
<sequence length="616" mass="68185">MLQQILKRLSNQVGSRRQDVLLKEQKQMLCTLQVPSTKDGRLIDIPMVQLDRLVQAKCRACPSFGDLLSQAILQAGTAGMHAVLYVDEAVPGNVLRPDNHRRSYLVYVTWMNLQRACTSEFAWCTIASIRQTLLNQIQGGLPAVIAALLDKLAEPFEGFAVEGSAGPQLLRTTLVSLLADEPALKCSVSAKSHAGMRPCLRCRNALAIRHGERAGFVDISSHNFEAFLPQTKQQVCEYMRLLSGLKTKGKLEESQKLLGWIYNPSSIVCRQSCPLTVERCMYDAMHCLWCNGIVGLEISLFLRAARDSIGFKLSQLAALGDLPWKAGVDSAQAAPLLHAKLLSFAEDYKGDSKQTMALLPLLVYYARTVLQPAGVPADAVQSLTLLCLVCMQVKLLKLEACPASCSRLLDLQQQHLEGFKSCYTREKVRPKHHFSLHLAEQAQAMRRMLDCFVTERKNKTFKQQALSICNWDTFESSVLLRLLKADVEAAVAYSLEPCLRPPIQTDARLQQQLGCSAVQVSSALLVKGGELTKGFYVLTADLALHVDGFLQRDRTKFLALARTLSRTDPAVDPQTCTHSKWSFNASAPVLADINDICNICRPCWSLAEGDCVTLLH</sequence>
<dbReference type="EMBL" id="CAJNJA010015062">
    <property type="protein sequence ID" value="CAE7355843.1"/>
    <property type="molecule type" value="Genomic_DNA"/>
</dbReference>
<keyword evidence="2" id="KW-1185">Reference proteome</keyword>
<evidence type="ECO:0000313" key="1">
    <source>
        <dbReference type="EMBL" id="CAE7355843.1"/>
    </source>
</evidence>
<reference evidence="1" key="1">
    <citation type="submission" date="2021-02" db="EMBL/GenBank/DDBJ databases">
        <authorList>
            <person name="Dougan E. K."/>
            <person name="Rhodes N."/>
            <person name="Thang M."/>
            <person name="Chan C."/>
        </authorList>
    </citation>
    <scope>NUCLEOTIDE SEQUENCE</scope>
</reference>
<dbReference type="AlphaFoldDB" id="A0A812PLP6"/>
<protein>
    <submittedName>
        <fullName evidence="1">Uncharacterized protein</fullName>
    </submittedName>
</protein>
<dbReference type="OrthoDB" id="448343at2759"/>
<dbReference type="Proteomes" id="UP000601435">
    <property type="component" value="Unassembled WGS sequence"/>
</dbReference>
<organism evidence="1 2">
    <name type="scientific">Symbiodinium necroappetens</name>
    <dbReference type="NCBI Taxonomy" id="1628268"/>
    <lineage>
        <taxon>Eukaryota</taxon>
        <taxon>Sar</taxon>
        <taxon>Alveolata</taxon>
        <taxon>Dinophyceae</taxon>
        <taxon>Suessiales</taxon>
        <taxon>Symbiodiniaceae</taxon>
        <taxon>Symbiodinium</taxon>
    </lineage>
</organism>
<accession>A0A812PLP6</accession>